<keyword evidence="2" id="KW-0472">Membrane</keyword>
<evidence type="ECO:0000256" key="2">
    <source>
        <dbReference type="SAM" id="Phobius"/>
    </source>
</evidence>
<feature type="compositionally biased region" description="Polar residues" evidence="1">
    <location>
        <begin position="231"/>
        <end position="243"/>
    </location>
</feature>
<dbReference type="Proteomes" id="UP000242814">
    <property type="component" value="Unassembled WGS sequence"/>
</dbReference>
<gene>
    <name evidence="4" type="ORF">ACO22_05169</name>
</gene>
<feature type="transmembrane region" description="Helical" evidence="2">
    <location>
        <begin position="58"/>
        <end position="77"/>
    </location>
</feature>
<evidence type="ECO:0000259" key="3">
    <source>
        <dbReference type="Pfam" id="PF24535"/>
    </source>
</evidence>
<proteinExistence type="predicted"/>
<dbReference type="Pfam" id="PF24535">
    <property type="entry name" value="DUF7598"/>
    <property type="match status" value="1"/>
</dbReference>
<dbReference type="InterPro" id="IPR056019">
    <property type="entry name" value="DUF7598"/>
</dbReference>
<protein>
    <recommendedName>
        <fullName evidence="3">DUF7598 domain-containing protein</fullName>
    </recommendedName>
</protein>
<dbReference type="OrthoDB" id="5327148at2759"/>
<feature type="transmembrane region" description="Helical" evidence="2">
    <location>
        <begin position="89"/>
        <end position="107"/>
    </location>
</feature>
<name>A0A1D2JB45_PARBR</name>
<feature type="transmembrane region" description="Helical" evidence="2">
    <location>
        <begin position="12"/>
        <end position="38"/>
    </location>
</feature>
<dbReference type="EMBL" id="LZYO01000220">
    <property type="protein sequence ID" value="ODH25678.1"/>
    <property type="molecule type" value="Genomic_DNA"/>
</dbReference>
<evidence type="ECO:0000313" key="5">
    <source>
        <dbReference type="Proteomes" id="UP000242814"/>
    </source>
</evidence>
<dbReference type="AlphaFoldDB" id="A0A1D2JB45"/>
<feature type="region of interest" description="Disordered" evidence="1">
    <location>
        <begin position="201"/>
        <end position="281"/>
    </location>
</feature>
<dbReference type="VEuPathDB" id="FungiDB:PADG_04550"/>
<sequence>MAFKRSLAGPGYIILNAIRVLNIICLLSVIAACTVMLVKTSLVSNFFVFDAMTNVISIFISIFLILTEVNLFPVYFVSHWPVFGSESGFLALGVTMVLLGIMTLGCLNREDMASETLGIAFWRIVIASGIVIIVFGFINIITNFIYRVKKQGVTARHIRTHGAIDLDAITNRNSDDYDNKKSNRGLRSFIMGHNDSVLPIHRTKSESNHSLTSNTTRSSSLRADRPARFPVNTNASKGNSESEQFAKWEAGSPEMKSPEMIGPPNLAYHPAHQSGWERERI</sequence>
<feature type="transmembrane region" description="Helical" evidence="2">
    <location>
        <begin position="119"/>
        <end position="146"/>
    </location>
</feature>
<keyword evidence="2" id="KW-0812">Transmembrane</keyword>
<dbReference type="VEuPathDB" id="FungiDB:PABG_04184"/>
<comment type="caution">
    <text evidence="4">The sequence shown here is derived from an EMBL/GenBank/DDBJ whole genome shotgun (WGS) entry which is preliminary data.</text>
</comment>
<evidence type="ECO:0000313" key="4">
    <source>
        <dbReference type="EMBL" id="ODH25678.1"/>
    </source>
</evidence>
<reference evidence="4 5" key="1">
    <citation type="submission" date="2016-06" db="EMBL/GenBank/DDBJ databases">
        <authorList>
            <person name="Kjaerup R.B."/>
            <person name="Dalgaard T.S."/>
            <person name="Juul-Madsen H.R."/>
        </authorList>
    </citation>
    <scope>NUCLEOTIDE SEQUENCE [LARGE SCALE GENOMIC DNA]</scope>
    <source>
        <strain evidence="4 5">Pb300</strain>
    </source>
</reference>
<evidence type="ECO:0000256" key="1">
    <source>
        <dbReference type="SAM" id="MobiDB-lite"/>
    </source>
</evidence>
<dbReference type="PROSITE" id="PS51257">
    <property type="entry name" value="PROKAR_LIPOPROTEIN"/>
    <property type="match status" value="1"/>
</dbReference>
<accession>A0A1D2JB45</accession>
<keyword evidence="2" id="KW-1133">Transmembrane helix</keyword>
<feature type="compositionally biased region" description="Low complexity" evidence="1">
    <location>
        <begin position="208"/>
        <end position="221"/>
    </location>
</feature>
<organism evidence="4 5">
    <name type="scientific">Paracoccidioides brasiliensis</name>
    <dbReference type="NCBI Taxonomy" id="121759"/>
    <lineage>
        <taxon>Eukaryota</taxon>
        <taxon>Fungi</taxon>
        <taxon>Dikarya</taxon>
        <taxon>Ascomycota</taxon>
        <taxon>Pezizomycotina</taxon>
        <taxon>Eurotiomycetes</taxon>
        <taxon>Eurotiomycetidae</taxon>
        <taxon>Onygenales</taxon>
        <taxon>Ajellomycetaceae</taxon>
        <taxon>Paracoccidioides</taxon>
    </lineage>
</organism>
<feature type="domain" description="DUF7598" evidence="3">
    <location>
        <begin position="11"/>
        <end position="145"/>
    </location>
</feature>